<evidence type="ECO:0000313" key="3">
    <source>
        <dbReference type="Proteomes" id="UP001195483"/>
    </source>
</evidence>
<dbReference type="InterPro" id="IPR055471">
    <property type="entry name" value="DUF7043"/>
</dbReference>
<dbReference type="PANTHER" id="PTHR22255:SF9">
    <property type="entry name" value="LP06548P"/>
    <property type="match status" value="1"/>
</dbReference>
<gene>
    <name evidence="2" type="ORF">CHS0354_006502</name>
</gene>
<organism evidence="2 3">
    <name type="scientific">Potamilus streckersoni</name>
    <dbReference type="NCBI Taxonomy" id="2493646"/>
    <lineage>
        <taxon>Eukaryota</taxon>
        <taxon>Metazoa</taxon>
        <taxon>Spiralia</taxon>
        <taxon>Lophotrochozoa</taxon>
        <taxon>Mollusca</taxon>
        <taxon>Bivalvia</taxon>
        <taxon>Autobranchia</taxon>
        <taxon>Heteroconchia</taxon>
        <taxon>Palaeoheterodonta</taxon>
        <taxon>Unionida</taxon>
        <taxon>Unionoidea</taxon>
        <taxon>Unionidae</taxon>
        <taxon>Ambleminae</taxon>
        <taxon>Lampsilini</taxon>
        <taxon>Potamilus</taxon>
    </lineage>
</organism>
<evidence type="ECO:0000313" key="2">
    <source>
        <dbReference type="EMBL" id="KAK3575851.1"/>
    </source>
</evidence>
<proteinExistence type="predicted"/>
<sequence length="687" mass="79648">MISICHPTKDIQLSVYFLLVLFELSTQNCRFPKYVQTTSAWTASYNDGMTFKAYFRGDVISASRCRTGLSQCQEYERRCIQKEANDTYEVEHIDKSLKTPAKFLCMQFIRRSDNIIQIRESQPLSYHSPKSCDDDSLILDNWPIVSMENFHKQSILCPFIGGYNMRLITSHGQSKCPDQYVPPRIESECESGDGIHINFRSAACMDSALEMKVNQSLYCVASWVHGNYTFVILRPQEEDFHVWCLRLKGKSPLNKIEEGHIFMDFVCDPGDGHGQIRDTSNYLILEFEQHIVNSICADELSYCSEKRFCETGIRRHCPKACRQCSGELNPCTFPEYLRGHWYEDYGENKITVRINFYGLEIGDTGKFQCYETDGHDFQNRTMLLQTFDNGCFPRYACLDIQKVANSAVEYRLGQRVSWPVHEWGNLKSVICNNSKFQPSSDEKARFGKSLSEEPMKFLIDSRYHFSVNCSLTEWAGFRGETLYTRGENQCDTCFIYYANNRHFYDRIVKVALNCTAKPDSQRQDYKCIASMKFDGVTRAIITRSLHKHEEFKCWIFRAEGVNQGEAGRIYVLNPAECHKEAVNSIIRGDFIPRNHYIIPSNPPRPCPYIPFTTPFEHEDETKSEKLEQPDRKSTPIYLPPVVTITPRYWLITPKETYYPKNGSPVQVYISACILLQMMLFILKDFIR</sequence>
<name>A0AAE0VF12_9BIVA</name>
<feature type="domain" description="DUF7043" evidence="1">
    <location>
        <begin position="329"/>
        <end position="438"/>
    </location>
</feature>
<evidence type="ECO:0000259" key="1">
    <source>
        <dbReference type="Pfam" id="PF23070"/>
    </source>
</evidence>
<reference evidence="2" key="2">
    <citation type="journal article" date="2021" name="Genome Biol. Evol.">
        <title>Developing a high-quality reference genome for a parasitic bivalve with doubly uniparental inheritance (Bivalvia: Unionida).</title>
        <authorList>
            <person name="Smith C.H."/>
        </authorList>
    </citation>
    <scope>NUCLEOTIDE SEQUENCE</scope>
    <source>
        <strain evidence="2">CHS0354</strain>
        <tissue evidence="2">Mantle</tissue>
    </source>
</reference>
<dbReference type="PANTHER" id="PTHR22255">
    <property type="entry name" value="LP06548P"/>
    <property type="match status" value="1"/>
</dbReference>
<comment type="caution">
    <text evidence="2">The sequence shown here is derived from an EMBL/GenBank/DDBJ whole genome shotgun (WGS) entry which is preliminary data.</text>
</comment>
<dbReference type="EMBL" id="JAEAOA010000449">
    <property type="protein sequence ID" value="KAK3575851.1"/>
    <property type="molecule type" value="Genomic_DNA"/>
</dbReference>
<accession>A0AAE0VF12</accession>
<dbReference type="AlphaFoldDB" id="A0AAE0VF12"/>
<dbReference type="Pfam" id="PF23070">
    <property type="entry name" value="DUF7043"/>
    <property type="match status" value="2"/>
</dbReference>
<dbReference type="Proteomes" id="UP001195483">
    <property type="component" value="Unassembled WGS sequence"/>
</dbReference>
<reference evidence="2" key="3">
    <citation type="submission" date="2023-05" db="EMBL/GenBank/DDBJ databases">
        <authorList>
            <person name="Smith C.H."/>
        </authorList>
    </citation>
    <scope>NUCLEOTIDE SEQUENCE</scope>
    <source>
        <strain evidence="2">CHS0354</strain>
        <tissue evidence="2">Mantle</tissue>
    </source>
</reference>
<protein>
    <recommendedName>
        <fullName evidence="1">DUF7043 domain-containing protein</fullName>
    </recommendedName>
</protein>
<keyword evidence="3" id="KW-1185">Reference proteome</keyword>
<feature type="domain" description="DUF7043" evidence="1">
    <location>
        <begin position="26"/>
        <end position="138"/>
    </location>
</feature>
<reference evidence="2" key="1">
    <citation type="journal article" date="2021" name="Genome Biol. Evol.">
        <title>A High-Quality Reference Genome for a Parasitic Bivalve with Doubly Uniparental Inheritance (Bivalvia: Unionida).</title>
        <authorList>
            <person name="Smith C.H."/>
        </authorList>
    </citation>
    <scope>NUCLEOTIDE SEQUENCE</scope>
    <source>
        <strain evidence="2">CHS0354</strain>
    </source>
</reference>